<reference evidence="1" key="1">
    <citation type="submission" date="2021-01" db="EMBL/GenBank/DDBJ databases">
        <authorList>
            <person name="Corre E."/>
            <person name="Pelletier E."/>
            <person name="Niang G."/>
            <person name="Scheremetjew M."/>
            <person name="Finn R."/>
            <person name="Kale V."/>
            <person name="Holt S."/>
            <person name="Cochrane G."/>
            <person name="Meng A."/>
            <person name="Brown T."/>
            <person name="Cohen L."/>
        </authorList>
    </citation>
    <scope>NUCLEOTIDE SEQUENCE</scope>
    <source>
        <strain evidence="1">CCMP325</strain>
    </source>
</reference>
<protein>
    <submittedName>
        <fullName evidence="1">Uncharacterized protein</fullName>
    </submittedName>
</protein>
<evidence type="ECO:0000313" key="1">
    <source>
        <dbReference type="EMBL" id="CAD8488966.1"/>
    </source>
</evidence>
<dbReference type="PROSITE" id="PS51257">
    <property type="entry name" value="PROKAR_LIPOPROTEIN"/>
    <property type="match status" value="1"/>
</dbReference>
<gene>
    <name evidence="1" type="ORF">HPHI1048_LOCUS13115</name>
</gene>
<accession>A0A7S0ELV8</accession>
<sequence length="373" mass="42747">METRRTRMFVMAGGSFLIALACLNMLASFKKTRTTLLKSKMDPYVSSKAARSDLSNYFDHLPVHKSKRMGISARRARMQLNNIFKQDPVAMHHARALSQRVRKQVVQDLAFSSKNAKDDIDSYFDSMQPETHKYSHHHEQHEAGGHEATSHVELQHNLAQYKEQNPEFAKKLDEVHAMWMKDHKTPPRTAQEKREYGKLVTKYVGDMQAVLTGKEQSTKAVQPNLKSKAFKVYMDQHPDVKKKFMKVQTDFIQKYGHMPKTEGEKKTFKSLIKHYVGHLEISVKKTLGKDSAAVKPSADDSAASKVDEAAKSKMLKVMEQKDPMLSQKLQKAHDVWIKAGHKGPPRNQEEEKEYRKLLDQMVGNERTKAVKSM</sequence>
<organism evidence="1">
    <name type="scientific">Hanusia phi</name>
    <dbReference type="NCBI Taxonomy" id="3032"/>
    <lineage>
        <taxon>Eukaryota</taxon>
        <taxon>Cryptophyceae</taxon>
        <taxon>Pyrenomonadales</taxon>
        <taxon>Geminigeraceae</taxon>
        <taxon>Hanusia</taxon>
    </lineage>
</organism>
<dbReference type="AlphaFoldDB" id="A0A7S0ELV8"/>
<proteinExistence type="predicted"/>
<dbReference type="EMBL" id="HBEO01019383">
    <property type="protein sequence ID" value="CAD8488966.1"/>
    <property type="molecule type" value="Transcribed_RNA"/>
</dbReference>
<name>A0A7S0ELV8_9CRYP</name>